<dbReference type="EMBL" id="SRRM01000022">
    <property type="protein sequence ID" value="TKY84700.1"/>
    <property type="molecule type" value="Genomic_DNA"/>
</dbReference>
<proteinExistence type="predicted"/>
<dbReference type="OrthoDB" id="1288932at2759"/>
<dbReference type="GO" id="GO:0015297">
    <property type="term" value="F:antiporter activity"/>
    <property type="evidence" value="ECO:0007669"/>
    <property type="project" value="UniProtKB-KW"/>
</dbReference>
<feature type="transmembrane region" description="Helical" evidence="11">
    <location>
        <begin position="329"/>
        <end position="348"/>
    </location>
</feature>
<evidence type="ECO:0000259" key="12">
    <source>
        <dbReference type="Pfam" id="PF00999"/>
    </source>
</evidence>
<evidence type="ECO:0000256" key="11">
    <source>
        <dbReference type="SAM" id="Phobius"/>
    </source>
</evidence>
<evidence type="ECO:0000256" key="5">
    <source>
        <dbReference type="ARBA" id="ARBA00022989"/>
    </source>
</evidence>
<keyword evidence="6" id="KW-0915">Sodium</keyword>
<keyword evidence="14" id="KW-1185">Reference proteome</keyword>
<keyword evidence="2" id="KW-0813">Transport</keyword>
<comment type="caution">
    <text evidence="13">The sequence shown here is derived from an EMBL/GenBank/DDBJ whole genome shotgun (WGS) entry which is preliminary data.</text>
</comment>
<dbReference type="GO" id="GO:0016020">
    <property type="term" value="C:membrane"/>
    <property type="evidence" value="ECO:0007669"/>
    <property type="project" value="UniProtKB-SubCell"/>
</dbReference>
<evidence type="ECO:0000256" key="6">
    <source>
        <dbReference type="ARBA" id="ARBA00023053"/>
    </source>
</evidence>
<protein>
    <recommendedName>
        <fullName evidence="12">Cation/H+ exchanger transmembrane domain-containing protein</fullName>
    </recommendedName>
</protein>
<keyword evidence="8 11" id="KW-0472">Membrane</keyword>
<dbReference type="GO" id="GO:1902600">
    <property type="term" value="P:proton transmembrane transport"/>
    <property type="evidence" value="ECO:0007669"/>
    <property type="project" value="InterPro"/>
</dbReference>
<feature type="transmembrane region" description="Helical" evidence="11">
    <location>
        <begin position="303"/>
        <end position="323"/>
    </location>
</feature>
<dbReference type="RefSeq" id="XP_029736685.1">
    <property type="nucleotide sequence ID" value="XM_029887193.1"/>
</dbReference>
<keyword evidence="4 11" id="KW-0812">Transmembrane</keyword>
<name>A0A4U7KKQ8_9BASI</name>
<gene>
    <name evidence="13" type="ORF">EX895_006602</name>
</gene>
<organism evidence="13 14">
    <name type="scientific">Sporisorium graminicola</name>
    <dbReference type="NCBI Taxonomy" id="280036"/>
    <lineage>
        <taxon>Eukaryota</taxon>
        <taxon>Fungi</taxon>
        <taxon>Dikarya</taxon>
        <taxon>Basidiomycota</taxon>
        <taxon>Ustilaginomycotina</taxon>
        <taxon>Ustilaginomycetes</taxon>
        <taxon>Ustilaginales</taxon>
        <taxon>Ustilaginaceae</taxon>
        <taxon>Sporisorium</taxon>
    </lineage>
</organism>
<feature type="region of interest" description="Disordered" evidence="10">
    <location>
        <begin position="463"/>
        <end position="498"/>
    </location>
</feature>
<evidence type="ECO:0000256" key="1">
    <source>
        <dbReference type="ARBA" id="ARBA00004141"/>
    </source>
</evidence>
<feature type="transmembrane region" description="Helical" evidence="11">
    <location>
        <begin position="411"/>
        <end position="433"/>
    </location>
</feature>
<evidence type="ECO:0000256" key="8">
    <source>
        <dbReference type="ARBA" id="ARBA00023136"/>
    </source>
</evidence>
<dbReference type="Pfam" id="PF00999">
    <property type="entry name" value="Na_H_Exchanger"/>
    <property type="match status" value="2"/>
</dbReference>
<comment type="subcellular location">
    <subcellularLocation>
        <location evidence="1">Membrane</location>
        <topology evidence="1">Multi-pass membrane protein</topology>
    </subcellularLocation>
</comment>
<evidence type="ECO:0000256" key="2">
    <source>
        <dbReference type="ARBA" id="ARBA00022448"/>
    </source>
</evidence>
<dbReference type="AlphaFoldDB" id="A0A4U7KKQ8"/>
<feature type="compositionally biased region" description="Low complexity" evidence="10">
    <location>
        <begin position="476"/>
        <end position="498"/>
    </location>
</feature>
<keyword evidence="5 11" id="KW-1133">Transmembrane helix</keyword>
<feature type="transmembrane region" description="Helical" evidence="11">
    <location>
        <begin position="369"/>
        <end position="391"/>
    </location>
</feature>
<dbReference type="KEGG" id="sgra:EX895_006602"/>
<accession>A0A4U7KKQ8</accession>
<dbReference type="GO" id="GO:0006814">
    <property type="term" value="P:sodium ion transport"/>
    <property type="evidence" value="ECO:0007669"/>
    <property type="project" value="UniProtKB-KW"/>
</dbReference>
<feature type="transmembrane region" description="Helical" evidence="11">
    <location>
        <begin position="67"/>
        <end position="86"/>
    </location>
</feature>
<evidence type="ECO:0000256" key="9">
    <source>
        <dbReference type="ARBA" id="ARBA00023201"/>
    </source>
</evidence>
<dbReference type="InterPro" id="IPR038770">
    <property type="entry name" value="Na+/solute_symporter_sf"/>
</dbReference>
<dbReference type="PANTHER" id="PTHR43562">
    <property type="entry name" value="NAPA-TYPE SODIUM/HYDROGEN ANTIPORTER"/>
    <property type="match status" value="1"/>
</dbReference>
<keyword evidence="7" id="KW-0406">Ion transport</keyword>
<evidence type="ECO:0000256" key="7">
    <source>
        <dbReference type="ARBA" id="ARBA00023065"/>
    </source>
</evidence>
<feature type="domain" description="Cation/H+ exchanger transmembrane" evidence="12">
    <location>
        <begin position="30"/>
        <end position="249"/>
    </location>
</feature>
<dbReference type="GeneID" id="40729497"/>
<keyword evidence="3" id="KW-0050">Antiport</keyword>
<dbReference type="InterPro" id="IPR006153">
    <property type="entry name" value="Cation/H_exchanger_TM"/>
</dbReference>
<feature type="transmembrane region" description="Helical" evidence="11">
    <location>
        <begin position="184"/>
        <end position="208"/>
    </location>
</feature>
<feature type="transmembrane region" description="Helical" evidence="11">
    <location>
        <begin position="98"/>
        <end position="121"/>
    </location>
</feature>
<sequence length="588" mass="61581">MGAPSNALPYTAPSLVVILILASYLLLLTVFYHGFQWLFSAGIIGPLVLGAIYARPLGNILPEEVQSAVLAIGYLGLLLLIVQGGLESRMDILSSPKNLAMAFLVGTTGIIMPIGISMALLPLGFGFGYLESFAVGSALASTSLGTTFAVLNTFNGASSPAAAEEEHDGSLEESGIANTRIGTILVGAALLDDIIGLVITSVIVSLGSSTTASVSEAATISSIAPWTIARPIVSSFLLILVSWLLTQFALAPLGRRFIIPVLVRAMRVSRAAPLDGGSSAQPRLRVTQEALKRLHDKPGLQQLIATTLLVSLVLAYCVISEEIGSSNLIGAFCAGAVMKYLYSLYATLGTSGTGPNDHKRHSWSPDFLLSSKTALGVVQDTILVPFFFSSIGSAVPVKSMFEGKTVWRGVIFAGLMAFAKVCGGAWVLLADVIERQQSGRLSSKQKLENREQADQVNNDSARTAASMEMQPRQEQAASGPLSSPSAGGAGDAPSDNGSSVPVVLQQPLVWPAALFLGTALMSRGEIGFLIVNVANQGGLIGQEAFNVGIWAITLNTLAGPMAIGILMRSQHGLNILGRAPNSHLGRWS</sequence>
<evidence type="ECO:0000256" key="4">
    <source>
        <dbReference type="ARBA" id="ARBA00022692"/>
    </source>
</evidence>
<feature type="transmembrane region" description="Helical" evidence="11">
    <location>
        <begin position="12"/>
        <end position="32"/>
    </location>
</feature>
<evidence type="ECO:0000256" key="3">
    <source>
        <dbReference type="ARBA" id="ARBA00022449"/>
    </source>
</evidence>
<feature type="transmembrane region" description="Helical" evidence="11">
    <location>
        <begin position="228"/>
        <end position="250"/>
    </location>
</feature>
<reference evidence="13 14" key="1">
    <citation type="submission" date="2019-05" db="EMBL/GenBank/DDBJ databases">
        <title>Sporisorium graminicola CBS 10092 draft sequencing and annotation.</title>
        <authorList>
            <person name="Solano-Gonzalez S."/>
            <person name="Caddick M.X."/>
            <person name="Darby A."/>
        </authorList>
    </citation>
    <scope>NUCLEOTIDE SEQUENCE [LARGE SCALE GENOMIC DNA]</scope>
    <source>
        <strain evidence="13 14">CBS 10092</strain>
    </source>
</reference>
<dbReference type="PANTHER" id="PTHR43562:SF3">
    <property type="entry name" value="SODIUM ION_PROTON EXCHANGER (EUROFUNG)"/>
    <property type="match status" value="1"/>
</dbReference>
<feature type="transmembrane region" description="Helical" evidence="11">
    <location>
        <begin position="37"/>
        <end position="55"/>
    </location>
</feature>
<evidence type="ECO:0000313" key="13">
    <source>
        <dbReference type="EMBL" id="TKY84700.1"/>
    </source>
</evidence>
<feature type="domain" description="Cation/H+ exchanger transmembrane" evidence="12">
    <location>
        <begin position="302"/>
        <end position="430"/>
    </location>
</feature>
<evidence type="ECO:0000256" key="10">
    <source>
        <dbReference type="SAM" id="MobiDB-lite"/>
    </source>
</evidence>
<evidence type="ECO:0000313" key="14">
    <source>
        <dbReference type="Proteomes" id="UP000306050"/>
    </source>
</evidence>
<dbReference type="Gene3D" id="1.20.1530.20">
    <property type="match status" value="3"/>
</dbReference>
<dbReference type="Proteomes" id="UP000306050">
    <property type="component" value="Chromosome SGRAM_9"/>
</dbReference>
<keyword evidence="9" id="KW-0739">Sodium transport</keyword>